<feature type="domain" description="CstA N-terminal" evidence="8">
    <location>
        <begin position="3"/>
        <end position="347"/>
    </location>
</feature>
<evidence type="ECO:0000259" key="8">
    <source>
        <dbReference type="Pfam" id="PF02554"/>
    </source>
</evidence>
<feature type="transmembrane region" description="Helical" evidence="7">
    <location>
        <begin position="130"/>
        <end position="155"/>
    </location>
</feature>
<feature type="transmembrane region" description="Helical" evidence="7">
    <location>
        <begin position="256"/>
        <end position="278"/>
    </location>
</feature>
<reference evidence="10" key="2">
    <citation type="submission" date="2022-09" db="EMBL/GenBank/DDBJ databases">
        <title>Intensive care unit water sources are persistently colonized with multi-drug resistant bacteria and are the site of extensive horizontal gene transfer of antibiotic resistance genes.</title>
        <authorList>
            <person name="Diorio-Toth L."/>
        </authorList>
    </citation>
    <scope>NUCLEOTIDE SEQUENCE</scope>
    <source>
        <strain evidence="10">GD03864</strain>
    </source>
</reference>
<evidence type="ECO:0000256" key="5">
    <source>
        <dbReference type="ARBA" id="ARBA00022989"/>
    </source>
</evidence>
<feature type="transmembrane region" description="Helical" evidence="7">
    <location>
        <begin position="223"/>
        <end position="244"/>
    </location>
</feature>
<name>A0AA40RNY7_STUST</name>
<evidence type="ECO:0000256" key="6">
    <source>
        <dbReference type="ARBA" id="ARBA00023136"/>
    </source>
</evidence>
<dbReference type="GO" id="GO:0009267">
    <property type="term" value="P:cellular response to starvation"/>
    <property type="evidence" value="ECO:0007669"/>
    <property type="project" value="InterPro"/>
</dbReference>
<dbReference type="EMBL" id="JAOCDG010000025">
    <property type="protein sequence ID" value="MDH0689326.1"/>
    <property type="molecule type" value="Genomic_DNA"/>
</dbReference>
<feature type="transmembrane region" description="Helical" evidence="7">
    <location>
        <begin position="161"/>
        <end position="179"/>
    </location>
</feature>
<sequence>MSAIALLLVGLGAMALGYVFYSKFIAERIYRLDPNYRTPAHTMRDGVDYVPTNKFVLWGHHFTSVAGAAPIVGPAIAVIWGWGPAFAWVVFGTIFFAGVHDFGALWASARSRGQSVGMLSGRLIGSRGRSLFLVVIFLVLLMVNGAFAAVISNLLVSTPTSVIPVWGAILVALVIGQMIYRYNMKLLWPSLGGVIVLYALILIGNQYPIVLPDEIMGLSAKSLWILLLFVYAAIASLLPVWVLLQPRDYINGLQLFVGLGLLYLAVLFGAPELVAPAFNQELPADTPSIVPLLFVTIACGAISGFHGLVASGTTSKQLDKETDARFVGYFGAMGEGMLSLAAIICCTAGFATLTDWQQVYTAFGSGGVTAFVQGGGTLLANGLGLPAELGGTILAVMAILFAGTTMDTGLRLQRFVIQEAGELAGMKVNTLVGTLIAVGVCMALAFGAGSDGTGGMVIWPLFGTTNQLLAGLTLAVITVILIKLGRSPVYTLVPLVFLLAMSIYALLVQMGQFYRAENWLLLGMDVIILIAALWVTLEAIIAMRKGRDPAERAFEAQP</sequence>
<feature type="transmembrane region" description="Helical" evidence="7">
    <location>
        <begin position="431"/>
        <end position="450"/>
    </location>
</feature>
<evidence type="ECO:0000256" key="3">
    <source>
        <dbReference type="ARBA" id="ARBA00022475"/>
    </source>
</evidence>
<dbReference type="InterPro" id="IPR051605">
    <property type="entry name" value="CstA"/>
</dbReference>
<keyword evidence="6 7" id="KW-0472">Membrane</keyword>
<dbReference type="Pfam" id="PF02554">
    <property type="entry name" value="CstA"/>
    <property type="match status" value="2"/>
</dbReference>
<dbReference type="InterPro" id="IPR003706">
    <property type="entry name" value="CstA_N"/>
</dbReference>
<dbReference type="PANTHER" id="PTHR30252:SF0">
    <property type="entry name" value="PEPTIDE TRANSPORTER CSTA"/>
    <property type="match status" value="1"/>
</dbReference>
<comment type="caution">
    <text evidence="9">The sequence shown here is derived from an EMBL/GenBank/DDBJ whole genome shotgun (WGS) entry which is preliminary data.</text>
</comment>
<feature type="transmembrane region" description="Helical" evidence="7">
    <location>
        <begin position="519"/>
        <end position="542"/>
    </location>
</feature>
<feature type="transmembrane region" description="Helical" evidence="7">
    <location>
        <begin position="85"/>
        <end position="109"/>
    </location>
</feature>
<dbReference type="Proteomes" id="UP001161139">
    <property type="component" value="Unassembled WGS sequence"/>
</dbReference>
<comment type="subcellular location">
    <subcellularLocation>
        <location evidence="1">Cell membrane</location>
        <topology evidence="1">Multi-pass membrane protein</topology>
    </subcellularLocation>
</comment>
<evidence type="ECO:0000313" key="10">
    <source>
        <dbReference type="EMBL" id="MDH0689326.1"/>
    </source>
</evidence>
<evidence type="ECO:0000256" key="7">
    <source>
        <dbReference type="SAM" id="Phobius"/>
    </source>
</evidence>
<feature type="domain" description="CstA N-terminal" evidence="8">
    <location>
        <begin position="364"/>
        <end position="505"/>
    </location>
</feature>
<gene>
    <name evidence="9" type="ORF">G7024_01735</name>
    <name evidence="10" type="ORF">N5D09_14635</name>
</gene>
<dbReference type="AlphaFoldDB" id="A0AA40RNY7"/>
<keyword evidence="4 7" id="KW-0812">Transmembrane</keyword>
<protein>
    <submittedName>
        <fullName evidence="9">Carbon starvation protein A</fullName>
    </submittedName>
</protein>
<dbReference type="RefSeq" id="WP_017244086.1">
    <property type="nucleotide sequence ID" value="NZ_CP062162.1"/>
</dbReference>
<feature type="transmembrane region" description="Helical" evidence="7">
    <location>
        <begin position="326"/>
        <end position="351"/>
    </location>
</feature>
<dbReference type="GO" id="GO:0005886">
    <property type="term" value="C:plasma membrane"/>
    <property type="evidence" value="ECO:0007669"/>
    <property type="project" value="UniProtKB-SubCell"/>
</dbReference>
<evidence type="ECO:0000256" key="2">
    <source>
        <dbReference type="ARBA" id="ARBA00007755"/>
    </source>
</evidence>
<feature type="transmembrane region" description="Helical" evidence="7">
    <location>
        <begin position="456"/>
        <end position="482"/>
    </location>
</feature>
<keyword evidence="5 7" id="KW-1133">Transmembrane helix</keyword>
<dbReference type="Proteomes" id="UP001138621">
    <property type="component" value="Unassembled WGS sequence"/>
</dbReference>
<dbReference type="EMBL" id="JAAMRD010000001">
    <property type="protein sequence ID" value="MBA1303119.1"/>
    <property type="molecule type" value="Genomic_DNA"/>
</dbReference>
<feature type="transmembrane region" description="Helical" evidence="7">
    <location>
        <begin position="489"/>
        <end position="507"/>
    </location>
</feature>
<evidence type="ECO:0000313" key="9">
    <source>
        <dbReference type="EMBL" id="MBA1303119.1"/>
    </source>
</evidence>
<feature type="transmembrane region" description="Helical" evidence="7">
    <location>
        <begin position="290"/>
        <end position="314"/>
    </location>
</feature>
<evidence type="ECO:0000313" key="11">
    <source>
        <dbReference type="Proteomes" id="UP001138621"/>
    </source>
</evidence>
<reference evidence="9" key="1">
    <citation type="submission" date="2020-02" db="EMBL/GenBank/DDBJ databases">
        <title>Synteny-based analysis reveals conserved mechanism for high triclosan tolerance in Pseudomonas, as well as instances of horizontal transfer.</title>
        <authorList>
            <person name="Mcfarland A.G."/>
            <person name="Bertucci H.K."/>
            <person name="Litmann E."/>
            <person name="Shen J."/>
            <person name="Huttenhower C."/>
            <person name="Hartmann E.M."/>
        </authorList>
    </citation>
    <scope>NUCLEOTIDE SEQUENCE</scope>
    <source>
        <strain evidence="9">109A1</strain>
    </source>
</reference>
<comment type="similarity">
    <text evidence="2">Belongs to the peptide transporter carbon starvation (CstA) (TC 2.A.114) family.</text>
</comment>
<evidence type="ECO:0000256" key="1">
    <source>
        <dbReference type="ARBA" id="ARBA00004651"/>
    </source>
</evidence>
<feature type="transmembrane region" description="Helical" evidence="7">
    <location>
        <begin position="186"/>
        <end position="203"/>
    </location>
</feature>
<feature type="transmembrane region" description="Helical" evidence="7">
    <location>
        <begin position="389"/>
        <end position="410"/>
    </location>
</feature>
<proteinExistence type="inferred from homology"/>
<evidence type="ECO:0000256" key="4">
    <source>
        <dbReference type="ARBA" id="ARBA00022692"/>
    </source>
</evidence>
<organism evidence="9 11">
    <name type="scientific">Stutzerimonas stutzeri</name>
    <name type="common">Pseudomonas stutzeri</name>
    <dbReference type="NCBI Taxonomy" id="316"/>
    <lineage>
        <taxon>Bacteria</taxon>
        <taxon>Pseudomonadati</taxon>
        <taxon>Pseudomonadota</taxon>
        <taxon>Gammaproteobacteria</taxon>
        <taxon>Pseudomonadales</taxon>
        <taxon>Pseudomonadaceae</taxon>
        <taxon>Stutzerimonas</taxon>
    </lineage>
</organism>
<dbReference type="PANTHER" id="PTHR30252">
    <property type="entry name" value="INNER MEMBRANE PEPTIDE TRANSPORTER"/>
    <property type="match status" value="1"/>
</dbReference>
<accession>A0AA40RNY7</accession>
<keyword evidence="3" id="KW-1003">Cell membrane</keyword>